<dbReference type="Pfam" id="PF04082">
    <property type="entry name" value="Fungal_trans"/>
    <property type="match status" value="1"/>
</dbReference>
<keyword evidence="4" id="KW-0804">Transcription</keyword>
<dbReference type="GO" id="GO:0006351">
    <property type="term" value="P:DNA-templated transcription"/>
    <property type="evidence" value="ECO:0007669"/>
    <property type="project" value="InterPro"/>
</dbReference>
<keyword evidence="2" id="KW-0479">Metal-binding</keyword>
<feature type="domain" description="Zn(2)-C6 fungal-type" evidence="7">
    <location>
        <begin position="13"/>
        <end position="43"/>
    </location>
</feature>
<proteinExistence type="predicted"/>
<dbReference type="InterPro" id="IPR007219">
    <property type="entry name" value="XnlR_reg_dom"/>
</dbReference>
<organism evidence="8 9">
    <name type="scientific">Colletotrichum higginsianum</name>
    <dbReference type="NCBI Taxonomy" id="80884"/>
    <lineage>
        <taxon>Eukaryota</taxon>
        <taxon>Fungi</taxon>
        <taxon>Dikarya</taxon>
        <taxon>Ascomycota</taxon>
        <taxon>Pezizomycotina</taxon>
        <taxon>Sordariomycetes</taxon>
        <taxon>Hypocreomycetidae</taxon>
        <taxon>Glomerellales</taxon>
        <taxon>Glomerellaceae</taxon>
        <taxon>Colletotrichum</taxon>
        <taxon>Colletotrichum destructivum species complex</taxon>
    </lineage>
</organism>
<name>A0A4T0VME1_9PEZI</name>
<reference evidence="8 9" key="1">
    <citation type="journal article" date="2019" name="Genome Biol. Evol.">
        <title>Genomic Plasticity Mediated by Transposable Elements in the Plant Pathogenic Fungus Colletotrichum higginsianum.</title>
        <authorList>
            <person name="Tsushima A."/>
            <person name="Gan P."/>
            <person name="Kumakura N."/>
            <person name="Narusaka M."/>
            <person name="Takano Y."/>
            <person name="Narusaka Y."/>
            <person name="Shirasu K."/>
        </authorList>
    </citation>
    <scope>NUCLEOTIDE SEQUENCE [LARGE SCALE GENOMIC DNA]</scope>
    <source>
        <strain evidence="8 9">MAFF305635-RFP</strain>
    </source>
</reference>
<dbReference type="PANTHER" id="PTHR47338">
    <property type="entry name" value="ZN(II)2CYS6 TRANSCRIPTION FACTOR (EUROFUNG)-RELATED"/>
    <property type="match status" value="1"/>
</dbReference>
<evidence type="ECO:0000313" key="9">
    <source>
        <dbReference type="Proteomes" id="UP000305883"/>
    </source>
</evidence>
<evidence type="ECO:0000313" key="8">
    <source>
        <dbReference type="EMBL" id="TIC93472.1"/>
    </source>
</evidence>
<dbReference type="OrthoDB" id="3037908at2759"/>
<accession>A0A4T0VME1</accession>
<dbReference type="Pfam" id="PF00172">
    <property type="entry name" value="Zn_clus"/>
    <property type="match status" value="1"/>
</dbReference>
<keyword evidence="5" id="KW-0539">Nucleus</keyword>
<dbReference type="GO" id="GO:0000981">
    <property type="term" value="F:DNA-binding transcription factor activity, RNA polymerase II-specific"/>
    <property type="evidence" value="ECO:0007669"/>
    <property type="project" value="InterPro"/>
</dbReference>
<dbReference type="SMART" id="SM00066">
    <property type="entry name" value="GAL4"/>
    <property type="match status" value="1"/>
</dbReference>
<dbReference type="Proteomes" id="UP000305883">
    <property type="component" value="Unassembled WGS sequence"/>
</dbReference>
<dbReference type="GO" id="GO:0008270">
    <property type="term" value="F:zinc ion binding"/>
    <property type="evidence" value="ECO:0007669"/>
    <property type="project" value="InterPro"/>
</dbReference>
<dbReference type="PANTHER" id="PTHR47338:SF10">
    <property type="entry name" value="TRANSCRIPTION FACTOR DOMAIN-CONTAINING PROTEIN-RELATED"/>
    <property type="match status" value="1"/>
</dbReference>
<feature type="region of interest" description="Disordered" evidence="6">
    <location>
        <begin position="562"/>
        <end position="587"/>
    </location>
</feature>
<evidence type="ECO:0000256" key="3">
    <source>
        <dbReference type="ARBA" id="ARBA00023015"/>
    </source>
</evidence>
<dbReference type="EMBL" id="MWPZ01000007">
    <property type="protein sequence ID" value="TIC93472.1"/>
    <property type="molecule type" value="Genomic_DNA"/>
</dbReference>
<dbReference type="InterPro" id="IPR001138">
    <property type="entry name" value="Zn2Cys6_DnaBD"/>
</dbReference>
<dbReference type="GO" id="GO:0005634">
    <property type="term" value="C:nucleus"/>
    <property type="evidence" value="ECO:0007669"/>
    <property type="project" value="UniProtKB-SubCell"/>
</dbReference>
<evidence type="ECO:0000256" key="5">
    <source>
        <dbReference type="ARBA" id="ARBA00023242"/>
    </source>
</evidence>
<dbReference type="SUPFAM" id="SSF57701">
    <property type="entry name" value="Zn2/Cys6 DNA-binding domain"/>
    <property type="match status" value="1"/>
</dbReference>
<evidence type="ECO:0000259" key="7">
    <source>
        <dbReference type="PROSITE" id="PS50048"/>
    </source>
</evidence>
<dbReference type="CDD" id="cd00067">
    <property type="entry name" value="GAL4"/>
    <property type="match status" value="1"/>
</dbReference>
<dbReference type="GO" id="GO:0003677">
    <property type="term" value="F:DNA binding"/>
    <property type="evidence" value="ECO:0007669"/>
    <property type="project" value="InterPro"/>
</dbReference>
<gene>
    <name evidence="8" type="ORF">CH35J_009654</name>
</gene>
<dbReference type="AlphaFoldDB" id="A0A4T0VME1"/>
<keyword evidence="3" id="KW-0805">Transcription regulation</keyword>
<comment type="subcellular location">
    <subcellularLocation>
        <location evidence="1">Nucleus</location>
    </subcellularLocation>
</comment>
<sequence length="587" mass="66232">MSTSRDEEPVRFSCTQCRSMKLKCDRIKPRCSRCARVRADCEYPKSRRANVGKRQQVRELEIKLEHLERIAKSSTDNPPRNGGEAADQDTAIQNMDPTYRSPQALPVLEGPASDATVSPGDAPSADLSSTGTYEQRPPLEMIESLTNHYFDKWHYTAPMIHRTRYIMSLSLPSHMRPPMCLQYIVMAWGAEIGNTHRSLAISFYNRARAYAQADEVNASLRVAHAQTWCLMCYFEAQYLLFARSSMSLCRAIRIAQLLGLHQVDGGGLGHPSGLPPPQSWPEAEERRRTWWALYCSDRLVSGTAGWPVLINERDMSVRLPASEEAFQSDVEEKTSLYTSAQQQDGQVFSPFAGRVRAASLFHQSFQHSTKEPLHNNSSPDPERNTHWRQYREIDNNLVLFLQGLPDGLRLPRQARCRNAVFVNIIIHMSFICLHKAAISRMKSTGLPKSMIRRSTARLVCAAEEILNIFRMMSDMNEHLKNSILIFSVYLTSRVFLEDLDPTENVPRQDNLDFVLRIMMLSAKTLDNPVSGSMAVQLATEMRQRGLDSSAVEKALEVPQSRHLTPAFTKGSAPSSGPVFRLPSSSET</sequence>
<comment type="caution">
    <text evidence="8">The sequence shown here is derived from an EMBL/GenBank/DDBJ whole genome shotgun (WGS) entry which is preliminary data.</text>
</comment>
<dbReference type="PROSITE" id="PS50048">
    <property type="entry name" value="ZN2_CY6_FUNGAL_2"/>
    <property type="match status" value="1"/>
</dbReference>
<dbReference type="InterPro" id="IPR036864">
    <property type="entry name" value="Zn2-C6_fun-type_DNA-bd_sf"/>
</dbReference>
<evidence type="ECO:0000256" key="4">
    <source>
        <dbReference type="ARBA" id="ARBA00023163"/>
    </source>
</evidence>
<dbReference type="Gene3D" id="4.10.240.10">
    <property type="entry name" value="Zn(2)-C6 fungal-type DNA-binding domain"/>
    <property type="match status" value="1"/>
</dbReference>
<protein>
    <submittedName>
        <fullName evidence="8">Tropolone cluster transcription factor tropK</fullName>
    </submittedName>
</protein>
<dbReference type="PROSITE" id="PS00463">
    <property type="entry name" value="ZN2_CY6_FUNGAL_1"/>
    <property type="match status" value="1"/>
</dbReference>
<evidence type="ECO:0000256" key="2">
    <source>
        <dbReference type="ARBA" id="ARBA00022723"/>
    </source>
</evidence>
<evidence type="ECO:0000256" key="1">
    <source>
        <dbReference type="ARBA" id="ARBA00004123"/>
    </source>
</evidence>
<evidence type="ECO:0000256" key="6">
    <source>
        <dbReference type="SAM" id="MobiDB-lite"/>
    </source>
</evidence>
<dbReference type="SMART" id="SM00906">
    <property type="entry name" value="Fungal_trans"/>
    <property type="match status" value="1"/>
</dbReference>
<dbReference type="PRINTS" id="PR00755">
    <property type="entry name" value="AFLATOXINBRP"/>
</dbReference>
<feature type="region of interest" description="Disordered" evidence="6">
    <location>
        <begin position="70"/>
        <end position="136"/>
    </location>
</feature>
<dbReference type="InterPro" id="IPR050815">
    <property type="entry name" value="TF_fung"/>
</dbReference>
<dbReference type="CDD" id="cd12148">
    <property type="entry name" value="fungal_TF_MHR"/>
    <property type="match status" value="1"/>
</dbReference>